<feature type="compositionally biased region" description="Low complexity" evidence="7">
    <location>
        <begin position="238"/>
        <end position="279"/>
    </location>
</feature>
<feature type="domain" description="mRNA decay factor PAT1" evidence="8">
    <location>
        <begin position="221"/>
        <end position="590"/>
    </location>
</feature>
<evidence type="ECO:0000313" key="10">
    <source>
        <dbReference type="Proteomes" id="UP000186136"/>
    </source>
</evidence>
<evidence type="ECO:0000256" key="5">
    <source>
        <dbReference type="ARBA" id="ARBA00022884"/>
    </source>
</evidence>
<feature type="domain" description="mRNA decay factor PAT1" evidence="8">
    <location>
        <begin position="593"/>
        <end position="862"/>
    </location>
</feature>
<dbReference type="GO" id="GO:0005634">
    <property type="term" value="C:nucleus"/>
    <property type="evidence" value="ECO:0007669"/>
    <property type="project" value="UniProtKB-SubCell"/>
</dbReference>
<dbReference type="AlphaFoldDB" id="A0A1Q2YCE5"/>
<keyword evidence="5" id="KW-0694">RNA-binding</keyword>
<reference evidence="9 10" key="1">
    <citation type="submission" date="2016-08" db="EMBL/GenBank/DDBJ databases">
        <title>Whole genome shotgun sequence of Pichia membranifaciens KS47-1.</title>
        <authorList>
            <person name="Konishi M."/>
            <person name="Ishida M."/>
            <person name="Arakawa T."/>
            <person name="Kato Y."/>
            <person name="Horiuchi J."/>
        </authorList>
    </citation>
    <scope>NUCLEOTIDE SEQUENCE [LARGE SCALE GENOMIC DNA]</scope>
    <source>
        <strain evidence="9 10">KS47-1</strain>
    </source>
</reference>
<sequence length="874" mass="99841">MSFFGFDPSAPPGSQPRSNQNLETLDFNDLEEDDAFNDETFGAAALSNIKDDFDFALGDSSKSKTSLKPAPAPAAKGISYATAAHTSVDDVLQPMASLWAEDKTSDSKGKEVSHQNQVLSLEEIEAKLKSQSLPSQPPLLPTNNDMMQNQFQIPPYITQALCQPQIQQQIMAAVSSGRFPNLQTATQAMVQMIMSAPNQMMQVPPSNMQTQFGMPQNQQMQEIQQQMLRMQMQQQQQQQQQMQQQMHLQQQPQQPTPQPQQQELQPKRQQVHQPQQGQPPQQPNHIVAPVISPEQMPLAKVSLNDYPSIEVASAKSHGQHINHNDSALPNVEQEPKKNQEFNQTQLFNQQRSRQFQYNNDQNHQTQRYQHHQNHHQRQQQLQQQLENMNPEERENFLIRQQKVHKITRCSGFMTPKDKDFVTRFQLSQIVTDDPYNEDFYYQVYKVLNSSTGENNMNSLAQKYLEQSGHRLGGRSKRADIALQRMQQQVSKAVSVAKERGESTGILAKEGALGKVSFGSGKQPRRQLIIHSQDSENGNDLESTTSKGAADVVLPKEYTFSKSSRTFQLSIIEKIYNEVLKLESLERENQPYETTELWNSLHLNDVIKTSTNEVVNPFISILSFDKMMKLFGRMFHFLKADQKIELLSQLFLNLQNIDVIMKGSYKNYENSNYETPNEIIKKIDLFQMTILKCLVLYLSEANFSYVLTWLNTLVSNKSILFLTTTKIGLSLITVLISRLELVKQEFSKSLNAQELSQWQYVYDQLFQCLEGRLTSCFPPYISHDESRKVTNKESKSDDSYVWQFLASLSLAGMLNHQRIIIDEIRNEIFGIMAVAKELKSNGDIESATRYLGNLNLFLNVMGLMATEDDITELSD</sequence>
<dbReference type="GO" id="GO:0000290">
    <property type="term" value="P:deadenylation-dependent decapping of nuclear-transcribed mRNA"/>
    <property type="evidence" value="ECO:0007669"/>
    <property type="project" value="InterPro"/>
</dbReference>
<dbReference type="InterPro" id="IPR039900">
    <property type="entry name" value="Pat1-like"/>
</dbReference>
<keyword evidence="4" id="KW-0963">Cytoplasm</keyword>
<evidence type="ECO:0000313" key="9">
    <source>
        <dbReference type="EMBL" id="GAV27210.1"/>
    </source>
</evidence>
<evidence type="ECO:0000256" key="2">
    <source>
        <dbReference type="ARBA" id="ARBA00004201"/>
    </source>
</evidence>
<comment type="subcellular location">
    <subcellularLocation>
        <location evidence="2">Cytoplasm</location>
        <location evidence="2">P-body</location>
    </subcellularLocation>
    <subcellularLocation>
        <location evidence="1">Nucleus</location>
    </subcellularLocation>
</comment>
<dbReference type="OrthoDB" id="74835at2759"/>
<comment type="caution">
    <text evidence="9">The sequence shown here is derived from an EMBL/GenBank/DDBJ whole genome shotgun (WGS) entry which is preliminary data.</text>
</comment>
<dbReference type="InterPro" id="IPR019167">
    <property type="entry name" value="PAT1_dom"/>
</dbReference>
<dbReference type="PANTHER" id="PTHR21551:SF0">
    <property type="entry name" value="PROTEIN ASSOCIATED WITH TOPO II RELATED-1, ISOFORM A"/>
    <property type="match status" value="1"/>
</dbReference>
<evidence type="ECO:0000256" key="6">
    <source>
        <dbReference type="ARBA" id="ARBA00023242"/>
    </source>
</evidence>
<proteinExistence type="inferred from homology"/>
<dbReference type="Proteomes" id="UP000186136">
    <property type="component" value="Unassembled WGS sequence"/>
</dbReference>
<evidence type="ECO:0000256" key="4">
    <source>
        <dbReference type="ARBA" id="ARBA00022490"/>
    </source>
</evidence>
<feature type="region of interest" description="Disordered" evidence="7">
    <location>
        <begin position="1"/>
        <end position="22"/>
    </location>
</feature>
<gene>
    <name evidence="9" type="ORF">PMKS-000674</name>
</gene>
<protein>
    <recommendedName>
        <fullName evidence="8">mRNA decay factor PAT1 domain-containing protein</fullName>
    </recommendedName>
</protein>
<evidence type="ECO:0000256" key="1">
    <source>
        <dbReference type="ARBA" id="ARBA00004123"/>
    </source>
</evidence>
<dbReference type="GO" id="GO:0003723">
    <property type="term" value="F:RNA binding"/>
    <property type="evidence" value="ECO:0007669"/>
    <property type="project" value="UniProtKB-KW"/>
</dbReference>
<evidence type="ECO:0000256" key="3">
    <source>
        <dbReference type="ARBA" id="ARBA00009138"/>
    </source>
</evidence>
<keyword evidence="6" id="KW-0539">Nucleus</keyword>
<keyword evidence="10" id="KW-1185">Reference proteome</keyword>
<evidence type="ECO:0000259" key="8">
    <source>
        <dbReference type="Pfam" id="PF09770"/>
    </source>
</evidence>
<comment type="similarity">
    <text evidence="3">Belongs to the PAT1 family.</text>
</comment>
<dbReference type="PANTHER" id="PTHR21551">
    <property type="entry name" value="TOPOISOMERASE II-ASSOCIATED PROTEIN PAT1"/>
    <property type="match status" value="1"/>
</dbReference>
<accession>A0A1Q2YCE5</accession>
<evidence type="ECO:0000256" key="7">
    <source>
        <dbReference type="SAM" id="MobiDB-lite"/>
    </source>
</evidence>
<organism evidence="9 10">
    <name type="scientific">Pichia membranifaciens</name>
    <dbReference type="NCBI Taxonomy" id="4926"/>
    <lineage>
        <taxon>Eukaryota</taxon>
        <taxon>Fungi</taxon>
        <taxon>Dikarya</taxon>
        <taxon>Ascomycota</taxon>
        <taxon>Saccharomycotina</taxon>
        <taxon>Pichiomycetes</taxon>
        <taxon>Pichiales</taxon>
        <taxon>Pichiaceae</taxon>
        <taxon>Pichia</taxon>
    </lineage>
</organism>
<dbReference type="GO" id="GO:0033962">
    <property type="term" value="P:P-body assembly"/>
    <property type="evidence" value="ECO:0007669"/>
    <property type="project" value="TreeGrafter"/>
</dbReference>
<dbReference type="Pfam" id="PF09770">
    <property type="entry name" value="PAT1"/>
    <property type="match status" value="2"/>
</dbReference>
<name>A0A1Q2YCE5_9ASCO</name>
<dbReference type="EMBL" id="BDGI01000026">
    <property type="protein sequence ID" value="GAV27210.1"/>
    <property type="molecule type" value="Genomic_DNA"/>
</dbReference>
<dbReference type="GO" id="GO:0000932">
    <property type="term" value="C:P-body"/>
    <property type="evidence" value="ECO:0007669"/>
    <property type="project" value="UniProtKB-SubCell"/>
</dbReference>
<feature type="region of interest" description="Disordered" evidence="7">
    <location>
        <begin position="238"/>
        <end position="286"/>
    </location>
</feature>